<keyword evidence="3" id="KW-1185">Reference proteome</keyword>
<dbReference type="SUPFAM" id="SSF52096">
    <property type="entry name" value="ClpP/crotonase"/>
    <property type="match status" value="1"/>
</dbReference>
<dbReference type="EMBL" id="JAJJMA010151728">
    <property type="protein sequence ID" value="MCL7034944.1"/>
    <property type="molecule type" value="Genomic_DNA"/>
</dbReference>
<dbReference type="Proteomes" id="UP001177140">
    <property type="component" value="Unassembled WGS sequence"/>
</dbReference>
<keyword evidence="1" id="KW-1133">Transmembrane helix</keyword>
<evidence type="ECO:0000256" key="1">
    <source>
        <dbReference type="SAM" id="Phobius"/>
    </source>
</evidence>
<keyword evidence="1" id="KW-0812">Transmembrane</keyword>
<organism evidence="2 3">
    <name type="scientific">Papaver nudicaule</name>
    <name type="common">Iceland poppy</name>
    <dbReference type="NCBI Taxonomy" id="74823"/>
    <lineage>
        <taxon>Eukaryota</taxon>
        <taxon>Viridiplantae</taxon>
        <taxon>Streptophyta</taxon>
        <taxon>Embryophyta</taxon>
        <taxon>Tracheophyta</taxon>
        <taxon>Spermatophyta</taxon>
        <taxon>Magnoliopsida</taxon>
        <taxon>Ranunculales</taxon>
        <taxon>Papaveraceae</taxon>
        <taxon>Papaveroideae</taxon>
        <taxon>Papaver</taxon>
    </lineage>
</organism>
<dbReference type="GO" id="GO:0004165">
    <property type="term" value="F:delta(3)-delta(2)-enoyl-CoA isomerase activity"/>
    <property type="evidence" value="ECO:0007669"/>
    <property type="project" value="TreeGrafter"/>
</dbReference>
<evidence type="ECO:0000313" key="2">
    <source>
        <dbReference type="EMBL" id="MCL7034944.1"/>
    </source>
</evidence>
<protein>
    <submittedName>
        <fullName evidence="2">Uncharacterized protein</fullName>
    </submittedName>
</protein>
<reference evidence="2" key="1">
    <citation type="submission" date="2022-03" db="EMBL/GenBank/DDBJ databases">
        <title>A functionally conserved STORR gene fusion in Papaver species that diverged 16.8 million years ago.</title>
        <authorList>
            <person name="Catania T."/>
        </authorList>
    </citation>
    <scope>NUCLEOTIDE SEQUENCE</scope>
    <source>
        <strain evidence="2">S-191538</strain>
    </source>
</reference>
<evidence type="ECO:0000313" key="3">
    <source>
        <dbReference type="Proteomes" id="UP001177140"/>
    </source>
</evidence>
<dbReference type="GO" id="GO:0006635">
    <property type="term" value="P:fatty acid beta-oxidation"/>
    <property type="evidence" value="ECO:0007669"/>
    <property type="project" value="TreeGrafter"/>
</dbReference>
<proteinExistence type="predicted"/>
<dbReference type="Gene3D" id="3.90.226.10">
    <property type="entry name" value="2-enoyl-CoA Hydratase, Chain A, domain 1"/>
    <property type="match status" value="1"/>
</dbReference>
<accession>A0AA41S8M5</accession>
<keyword evidence="1" id="KW-0472">Membrane</keyword>
<name>A0AA41S8M5_PAPNU</name>
<dbReference type="GO" id="GO:0005777">
    <property type="term" value="C:peroxisome"/>
    <property type="evidence" value="ECO:0007669"/>
    <property type="project" value="TreeGrafter"/>
</dbReference>
<feature type="transmembrane region" description="Helical" evidence="1">
    <location>
        <begin position="68"/>
        <end position="92"/>
    </location>
</feature>
<dbReference type="InterPro" id="IPR029045">
    <property type="entry name" value="ClpP/crotonase-like_dom_sf"/>
</dbReference>
<comment type="caution">
    <text evidence="2">The sequence shown here is derived from an EMBL/GenBank/DDBJ whole genome shotgun (WGS) entry which is preliminary data.</text>
</comment>
<dbReference type="PANTHER" id="PTHR11941:SF75">
    <property type="entry name" value="ENOYL-COA HYDRATASE_ISOMERASE FAMILY PROTEIN"/>
    <property type="match status" value="1"/>
</dbReference>
<dbReference type="AlphaFoldDB" id="A0AA41S8M5"/>
<sequence length="182" mass="20080">MCSLEKCGNIFTLTLTGDDEHRLNPTLIESIRVALKQVCENAKPGSVLITTAICCSYLDLVRVLVADLFSLAMPTVAVVTGQAVAAGFLVALSHDYVLTRKDRGVLYMSELNIGLPLYEIKDSVFQGRPVFSSKRHMVCRVDLLFLISICATFSEHFQTLAHRKKGLNKFEILGCKGVEDVL</sequence>
<gene>
    <name evidence="2" type="ORF">MKW94_013514</name>
</gene>
<dbReference type="PANTHER" id="PTHR11941">
    <property type="entry name" value="ENOYL-COA HYDRATASE-RELATED"/>
    <property type="match status" value="1"/>
</dbReference>